<dbReference type="EMBL" id="MRZV01000330">
    <property type="protein sequence ID" value="PIK52408.1"/>
    <property type="molecule type" value="Genomic_DNA"/>
</dbReference>
<name>A0A2G8KWM1_STIJA</name>
<reference evidence="10 11" key="1">
    <citation type="journal article" date="2017" name="PLoS Biol.">
        <title>The sea cucumber genome provides insights into morphological evolution and visceral regeneration.</title>
        <authorList>
            <person name="Zhang X."/>
            <person name="Sun L."/>
            <person name="Yuan J."/>
            <person name="Sun Y."/>
            <person name="Gao Y."/>
            <person name="Zhang L."/>
            <person name="Li S."/>
            <person name="Dai H."/>
            <person name="Hamel J.F."/>
            <person name="Liu C."/>
            <person name="Yu Y."/>
            <person name="Liu S."/>
            <person name="Lin W."/>
            <person name="Guo K."/>
            <person name="Jin S."/>
            <person name="Xu P."/>
            <person name="Storey K.B."/>
            <person name="Huan P."/>
            <person name="Zhang T."/>
            <person name="Zhou Y."/>
            <person name="Zhang J."/>
            <person name="Lin C."/>
            <person name="Li X."/>
            <person name="Xing L."/>
            <person name="Huo D."/>
            <person name="Sun M."/>
            <person name="Wang L."/>
            <person name="Mercier A."/>
            <person name="Li F."/>
            <person name="Yang H."/>
            <person name="Xiang J."/>
        </authorList>
    </citation>
    <scope>NUCLEOTIDE SEQUENCE [LARGE SCALE GENOMIC DNA]</scope>
    <source>
        <strain evidence="10">Shaxun</strain>
        <tissue evidence="10">Muscle</tissue>
    </source>
</reference>
<dbReference type="Proteomes" id="UP000230750">
    <property type="component" value="Unassembled WGS sequence"/>
</dbReference>
<evidence type="ECO:0000256" key="7">
    <source>
        <dbReference type="ARBA" id="ARBA00023303"/>
    </source>
</evidence>
<evidence type="ECO:0000256" key="1">
    <source>
        <dbReference type="ARBA" id="ARBA00004141"/>
    </source>
</evidence>
<keyword evidence="2" id="KW-0813">Transport</keyword>
<comment type="subcellular location">
    <subcellularLocation>
        <location evidence="1">Membrane</location>
        <topology evidence="1">Multi-pass membrane protein</topology>
    </subcellularLocation>
</comment>
<protein>
    <submittedName>
        <fullName evidence="10">Putative transient receptor potential cation channel subfamily M member 1 isoform X1</fullName>
    </submittedName>
</protein>
<evidence type="ECO:0000256" key="3">
    <source>
        <dbReference type="ARBA" id="ARBA00022692"/>
    </source>
</evidence>
<evidence type="ECO:0000313" key="10">
    <source>
        <dbReference type="EMBL" id="PIK52408.1"/>
    </source>
</evidence>
<dbReference type="InterPro" id="IPR041491">
    <property type="entry name" value="TRPM_SLOG"/>
</dbReference>
<sequence>MDHHRAPCGRNHIVGRAVKENQILQLISREEVCKINCIGIAAWAYTHNRDLLINKNGQHLIKYKVTKDVARNRPVSLNPNHTHFLLIDDGLHDKYGADTGFRPLVESAINKPQEECGLGVPVVLLALEGGIDVIVAAKNAIQHRIPIVICEGTGRAADIIAFAHKHAKNIGTERCLSRLHLNILTDRISHAFGSHGYVKNSKKMEDVITMVAACIQEEKLVTVFDMTGDSDDDLDHAILLALLKAEATSPLEQMSLALSWQRADIAKSKILNDTVAWEWSSLYSCITTACIKNQVDFLSLFLEHGVIMKEYLTVATLRGLYNHASRNSFLRTFSGRLSDRKPNDRIYLSDIARIVHALIGAHDVQLYKYDRRLKACITLIMTSSCLAGTGIVHSAQEEYLQTDDSQFGLLTTTGPNALTIAKLANPGMHFDQPFRELFIWAVLNEKLEMAEFFWKESEDAVSSAVAASAMLTQMARLYKHHDNEAQFEEGARKFEQLAIDVMEECHNTNEDLAQMLVDRPYSCWGGKNSITMAAETGNQRIISKAAQNALQM</sequence>
<keyword evidence="4" id="KW-1133">Transmembrane helix</keyword>
<dbReference type="Pfam" id="PF18139">
    <property type="entry name" value="LSDAT_euk"/>
    <property type="match status" value="1"/>
</dbReference>
<gene>
    <name evidence="10" type="ORF">BSL78_10720</name>
</gene>
<accession>A0A2G8KWM1</accession>
<evidence type="ECO:0000259" key="9">
    <source>
        <dbReference type="Pfam" id="PF25508"/>
    </source>
</evidence>
<dbReference type="OrthoDB" id="301415at2759"/>
<keyword evidence="11" id="KW-1185">Reference proteome</keyword>
<evidence type="ECO:0000256" key="5">
    <source>
        <dbReference type="ARBA" id="ARBA00023065"/>
    </source>
</evidence>
<dbReference type="GO" id="GO:0099604">
    <property type="term" value="F:ligand-gated calcium channel activity"/>
    <property type="evidence" value="ECO:0007669"/>
    <property type="project" value="TreeGrafter"/>
</dbReference>
<comment type="caution">
    <text evidence="10">The sequence shown here is derived from an EMBL/GenBank/DDBJ whole genome shotgun (WGS) entry which is preliminary data.</text>
</comment>
<proteinExistence type="predicted"/>
<evidence type="ECO:0000256" key="2">
    <source>
        <dbReference type="ARBA" id="ARBA00022448"/>
    </source>
</evidence>
<dbReference type="InterPro" id="IPR057366">
    <property type="entry name" value="TRPM-like"/>
</dbReference>
<feature type="domain" description="TRPM-like" evidence="9">
    <location>
        <begin position="269"/>
        <end position="543"/>
    </location>
</feature>
<dbReference type="AlphaFoldDB" id="A0A2G8KWM1"/>
<evidence type="ECO:0000256" key="6">
    <source>
        <dbReference type="ARBA" id="ARBA00023136"/>
    </source>
</evidence>
<dbReference type="GO" id="GO:0005886">
    <property type="term" value="C:plasma membrane"/>
    <property type="evidence" value="ECO:0007669"/>
    <property type="project" value="TreeGrafter"/>
</dbReference>
<evidence type="ECO:0000256" key="4">
    <source>
        <dbReference type="ARBA" id="ARBA00022989"/>
    </source>
</evidence>
<evidence type="ECO:0000313" key="11">
    <source>
        <dbReference type="Proteomes" id="UP000230750"/>
    </source>
</evidence>
<organism evidence="10 11">
    <name type="scientific">Stichopus japonicus</name>
    <name type="common">Sea cucumber</name>
    <dbReference type="NCBI Taxonomy" id="307972"/>
    <lineage>
        <taxon>Eukaryota</taxon>
        <taxon>Metazoa</taxon>
        <taxon>Echinodermata</taxon>
        <taxon>Eleutherozoa</taxon>
        <taxon>Echinozoa</taxon>
        <taxon>Holothuroidea</taxon>
        <taxon>Aspidochirotacea</taxon>
        <taxon>Aspidochirotida</taxon>
        <taxon>Stichopodidae</taxon>
        <taxon>Apostichopus</taxon>
    </lineage>
</organism>
<keyword evidence="10" id="KW-0675">Receptor</keyword>
<evidence type="ECO:0000259" key="8">
    <source>
        <dbReference type="Pfam" id="PF18139"/>
    </source>
</evidence>
<dbReference type="PANTHER" id="PTHR13800:SF12">
    <property type="entry name" value="TRANSIENT RECEPTOR POTENTIAL CATION CHANNEL SUBFAMILY M MEMBER-LIKE 2"/>
    <property type="match status" value="1"/>
</dbReference>
<dbReference type="PANTHER" id="PTHR13800">
    <property type="entry name" value="TRANSIENT RECEPTOR POTENTIAL CATION CHANNEL, SUBFAMILY M, MEMBER 6"/>
    <property type="match status" value="1"/>
</dbReference>
<dbReference type="STRING" id="307972.A0A2G8KWM1"/>
<keyword evidence="5" id="KW-0406">Ion transport</keyword>
<dbReference type="Pfam" id="PF25508">
    <property type="entry name" value="TRPM2"/>
    <property type="match status" value="1"/>
</dbReference>
<dbReference type="InterPro" id="IPR050927">
    <property type="entry name" value="TRPM"/>
</dbReference>
<keyword evidence="3" id="KW-0812">Transmembrane</keyword>
<feature type="domain" description="TRPM SLOG" evidence="8">
    <location>
        <begin position="21"/>
        <end position="194"/>
    </location>
</feature>
<keyword evidence="6" id="KW-0472">Membrane</keyword>
<keyword evidence="7" id="KW-0407">Ion channel</keyword>